<feature type="region of interest" description="Disordered" evidence="1">
    <location>
        <begin position="1"/>
        <end position="80"/>
    </location>
</feature>
<evidence type="ECO:0000313" key="2">
    <source>
        <dbReference type="EMBL" id="WVN86246.1"/>
    </source>
</evidence>
<dbReference type="EMBL" id="CP143785">
    <property type="protein sequence ID" value="WVN86246.1"/>
    <property type="molecule type" value="Genomic_DNA"/>
</dbReference>
<feature type="region of interest" description="Disordered" evidence="1">
    <location>
        <begin position="463"/>
        <end position="488"/>
    </location>
</feature>
<sequence>MEKMLWRKKTAVPTPSYHSREPLQPPKSILKKDTGGQASNSGLYVDTTHSLDLVSGPSQHSSRDRTFSRNEIMTRRAQPLAPLVTATANAVSRESSLQGSVGSQYSPRSGFTHILAPTRKSSRPTSPSTSSFGTWVRANNHPHSTERSYGGAVLVCSSQLSALSFPISSGDATPLASYSSSSVTTITPLSPYESVNRLHEMESPRAFPERSPVFKQSKLQVNAEKGERETDVPMLNLIPATPQDRNEGFPVRSKARCSLEELAKINEVTEEVSLNDSAEQIELRAAPQWERECVPTIDLNLDFAPFQPLVNFSQSSTISKDGRNSRTNTKECIEEPDKFKGAEEEPPYPHKQPPSAPLPPPPFQFYPSLQSLASETSTEPISTSASMSSIVSFPDVEEALGSMIASLSESSMASDTLYTPSEESFDIGGEYGPDIEPLDSRFAHFTAPLSIFPRREFQSKNRASSSLRLSNSRYDQVESQEVQSAPQPRHCMVRSSDNRVIYSSPPYDIFVPSSEALQVGLAPTPQFSAIPLPISDSQLDIKRNESKRLSKSYRDSCSESGFSDEELSTASIMSVTPLTIQGKIGTRLEQT</sequence>
<feature type="compositionally biased region" description="Basic and acidic residues" evidence="1">
    <location>
        <begin position="320"/>
        <end position="343"/>
    </location>
</feature>
<feature type="compositionally biased region" description="Pro residues" evidence="1">
    <location>
        <begin position="349"/>
        <end position="364"/>
    </location>
</feature>
<feature type="compositionally biased region" description="Basic and acidic residues" evidence="1">
    <location>
        <begin position="61"/>
        <end position="74"/>
    </location>
</feature>
<feature type="compositionally biased region" description="Low complexity" evidence="1">
    <location>
        <begin position="117"/>
        <end position="131"/>
    </location>
</feature>
<evidence type="ECO:0000256" key="1">
    <source>
        <dbReference type="SAM" id="MobiDB-lite"/>
    </source>
</evidence>
<dbReference type="Proteomes" id="UP000094043">
    <property type="component" value="Chromosome 2"/>
</dbReference>
<dbReference type="RefSeq" id="XP_066066946.1">
    <property type="nucleotide sequence ID" value="XM_066210849.1"/>
</dbReference>
<feature type="compositionally biased region" description="Polar residues" evidence="1">
    <location>
        <begin position="95"/>
        <end position="109"/>
    </location>
</feature>
<feature type="compositionally biased region" description="Polar residues" evidence="1">
    <location>
        <begin position="36"/>
        <end position="60"/>
    </location>
</feature>
<keyword evidence="3" id="KW-1185">Reference proteome</keyword>
<feature type="compositionally biased region" description="Low complexity" evidence="1">
    <location>
        <begin position="463"/>
        <end position="473"/>
    </location>
</feature>
<organism evidence="2 3">
    <name type="scientific">Cryptococcus depauperatus CBS 7841</name>
    <dbReference type="NCBI Taxonomy" id="1295531"/>
    <lineage>
        <taxon>Eukaryota</taxon>
        <taxon>Fungi</taxon>
        <taxon>Dikarya</taxon>
        <taxon>Basidiomycota</taxon>
        <taxon>Agaricomycotina</taxon>
        <taxon>Tremellomycetes</taxon>
        <taxon>Tremellales</taxon>
        <taxon>Cryptococcaceae</taxon>
        <taxon>Cryptococcus</taxon>
    </lineage>
</organism>
<accession>A0AAJ8JQ11</accession>
<name>A0AAJ8JQ11_9TREE</name>
<feature type="compositionally biased region" description="Polar residues" evidence="1">
    <location>
        <begin position="477"/>
        <end position="486"/>
    </location>
</feature>
<feature type="compositionally biased region" description="Basic residues" evidence="1">
    <location>
        <begin position="1"/>
        <end position="10"/>
    </location>
</feature>
<dbReference type="GeneID" id="91085620"/>
<evidence type="ECO:0000313" key="3">
    <source>
        <dbReference type="Proteomes" id="UP000094043"/>
    </source>
</evidence>
<feature type="region of interest" description="Disordered" evidence="1">
    <location>
        <begin position="95"/>
        <end position="139"/>
    </location>
</feature>
<reference evidence="2" key="2">
    <citation type="journal article" date="2022" name="Elife">
        <title>Obligate sexual reproduction of a homothallic fungus closely related to the Cryptococcus pathogenic species complex.</title>
        <authorList>
            <person name="Passer A.R."/>
            <person name="Clancey S.A."/>
            <person name="Shea T."/>
            <person name="David-Palma M."/>
            <person name="Averette A.F."/>
            <person name="Boekhout T."/>
            <person name="Porcel B.M."/>
            <person name="Nowrousian M."/>
            <person name="Cuomo C.A."/>
            <person name="Sun S."/>
            <person name="Heitman J."/>
            <person name="Coelho M.A."/>
        </authorList>
    </citation>
    <scope>NUCLEOTIDE SEQUENCE</scope>
    <source>
        <strain evidence="2">CBS 7841</strain>
    </source>
</reference>
<dbReference type="KEGG" id="cdep:91085620"/>
<reference evidence="2" key="3">
    <citation type="submission" date="2024-01" db="EMBL/GenBank/DDBJ databases">
        <authorList>
            <person name="Coelho M.A."/>
            <person name="David-Palma M."/>
            <person name="Shea T."/>
            <person name="Sun S."/>
            <person name="Cuomo C.A."/>
            <person name="Heitman J."/>
        </authorList>
    </citation>
    <scope>NUCLEOTIDE SEQUENCE</scope>
    <source>
        <strain evidence="2">CBS 7841</strain>
    </source>
</reference>
<dbReference type="AlphaFoldDB" id="A0AAJ8JQ11"/>
<reference evidence="2" key="1">
    <citation type="submission" date="2016-06" db="EMBL/GenBank/DDBJ databases">
        <authorList>
            <person name="Cuomo C."/>
            <person name="Litvintseva A."/>
            <person name="Heitman J."/>
            <person name="Chen Y."/>
            <person name="Sun S."/>
            <person name="Springer D."/>
            <person name="Dromer F."/>
            <person name="Young S."/>
            <person name="Zeng Q."/>
            <person name="Chapman S."/>
            <person name="Gujja S."/>
            <person name="Saif S."/>
            <person name="Birren B."/>
        </authorList>
    </citation>
    <scope>NUCLEOTIDE SEQUENCE</scope>
    <source>
        <strain evidence="2">CBS 7841</strain>
    </source>
</reference>
<feature type="region of interest" description="Disordered" evidence="1">
    <location>
        <begin position="315"/>
        <end position="368"/>
    </location>
</feature>
<proteinExistence type="predicted"/>
<gene>
    <name evidence="2" type="ORF">L203_101407</name>
</gene>
<protein>
    <submittedName>
        <fullName evidence="2">Uncharacterized protein</fullName>
    </submittedName>
</protein>